<evidence type="ECO:0000313" key="5">
    <source>
        <dbReference type="Proteomes" id="UP000326268"/>
    </source>
</evidence>
<name>A0A5N6ZX61_9EURO</name>
<evidence type="ECO:0000256" key="2">
    <source>
        <dbReference type="ARBA" id="ARBA00023043"/>
    </source>
</evidence>
<feature type="repeat" description="ANK" evidence="3">
    <location>
        <begin position="379"/>
        <end position="417"/>
    </location>
</feature>
<dbReference type="Pfam" id="PF12796">
    <property type="entry name" value="Ank_2"/>
    <property type="match status" value="1"/>
</dbReference>
<dbReference type="AlphaFoldDB" id="A0A5N6ZX61"/>
<dbReference type="Pfam" id="PF00023">
    <property type="entry name" value="Ank"/>
    <property type="match status" value="1"/>
</dbReference>
<dbReference type="RefSeq" id="XP_031924607.1">
    <property type="nucleotide sequence ID" value="XM_032076210.1"/>
</dbReference>
<dbReference type="Proteomes" id="UP000326268">
    <property type="component" value="Unassembled WGS sequence"/>
</dbReference>
<proteinExistence type="predicted"/>
<dbReference type="OrthoDB" id="823504at2759"/>
<evidence type="ECO:0000256" key="3">
    <source>
        <dbReference type="PROSITE-ProRule" id="PRU00023"/>
    </source>
</evidence>
<dbReference type="InterPro" id="IPR036770">
    <property type="entry name" value="Ankyrin_rpt-contain_sf"/>
</dbReference>
<evidence type="ECO:0000313" key="4">
    <source>
        <dbReference type="EMBL" id="KAE8361526.1"/>
    </source>
</evidence>
<accession>A0A5N6ZX61</accession>
<dbReference type="SMART" id="SM00248">
    <property type="entry name" value="ANK"/>
    <property type="match status" value="9"/>
</dbReference>
<dbReference type="Gene3D" id="1.25.40.20">
    <property type="entry name" value="Ankyrin repeat-containing domain"/>
    <property type="match status" value="1"/>
</dbReference>
<dbReference type="InterPro" id="IPR002110">
    <property type="entry name" value="Ankyrin_rpt"/>
</dbReference>
<dbReference type="PROSITE" id="PS50088">
    <property type="entry name" value="ANK_REPEAT"/>
    <property type="match status" value="3"/>
</dbReference>
<feature type="repeat" description="ANK" evidence="3">
    <location>
        <begin position="204"/>
        <end position="236"/>
    </location>
</feature>
<feature type="repeat" description="ANK" evidence="3">
    <location>
        <begin position="418"/>
        <end position="451"/>
    </location>
</feature>
<dbReference type="EMBL" id="ML737732">
    <property type="protein sequence ID" value="KAE8361526.1"/>
    <property type="molecule type" value="Genomic_DNA"/>
</dbReference>
<evidence type="ECO:0000256" key="1">
    <source>
        <dbReference type="ARBA" id="ARBA00022737"/>
    </source>
</evidence>
<keyword evidence="5" id="KW-1185">Reference proteome</keyword>
<dbReference type="PANTHER" id="PTHR24126">
    <property type="entry name" value="ANKYRIN REPEAT, PH AND SEC7 DOMAIN CONTAINING PROTEIN SECG-RELATED"/>
    <property type="match status" value="1"/>
</dbReference>
<dbReference type="GeneID" id="43660656"/>
<dbReference type="SUPFAM" id="SSF48403">
    <property type="entry name" value="Ankyrin repeat"/>
    <property type="match status" value="1"/>
</dbReference>
<organism evidence="4 5">
    <name type="scientific">Aspergillus caelatus</name>
    <dbReference type="NCBI Taxonomy" id="61420"/>
    <lineage>
        <taxon>Eukaryota</taxon>
        <taxon>Fungi</taxon>
        <taxon>Dikarya</taxon>
        <taxon>Ascomycota</taxon>
        <taxon>Pezizomycotina</taxon>
        <taxon>Eurotiomycetes</taxon>
        <taxon>Eurotiomycetidae</taxon>
        <taxon>Eurotiales</taxon>
        <taxon>Aspergillaceae</taxon>
        <taxon>Aspergillus</taxon>
        <taxon>Aspergillus subgen. Circumdati</taxon>
    </lineage>
</organism>
<keyword evidence="1" id="KW-0677">Repeat</keyword>
<reference evidence="4 5" key="1">
    <citation type="submission" date="2019-04" db="EMBL/GenBank/DDBJ databases">
        <title>Friends and foes A comparative genomics studyof 23 Aspergillus species from section Flavi.</title>
        <authorList>
            <consortium name="DOE Joint Genome Institute"/>
            <person name="Kjaerbolling I."/>
            <person name="Vesth T."/>
            <person name="Frisvad J.C."/>
            <person name="Nybo J.L."/>
            <person name="Theobald S."/>
            <person name="Kildgaard S."/>
            <person name="Isbrandt T."/>
            <person name="Kuo A."/>
            <person name="Sato A."/>
            <person name="Lyhne E.K."/>
            <person name="Kogle M.E."/>
            <person name="Wiebenga A."/>
            <person name="Kun R.S."/>
            <person name="Lubbers R.J."/>
            <person name="Makela M.R."/>
            <person name="Barry K."/>
            <person name="Chovatia M."/>
            <person name="Clum A."/>
            <person name="Daum C."/>
            <person name="Haridas S."/>
            <person name="He G."/>
            <person name="LaButti K."/>
            <person name="Lipzen A."/>
            <person name="Mondo S."/>
            <person name="Riley R."/>
            <person name="Salamov A."/>
            <person name="Simmons B.A."/>
            <person name="Magnuson J.K."/>
            <person name="Henrissat B."/>
            <person name="Mortensen U.H."/>
            <person name="Larsen T.O."/>
            <person name="Devries R.P."/>
            <person name="Grigoriev I.V."/>
            <person name="Machida M."/>
            <person name="Baker S.E."/>
            <person name="Andersen M.R."/>
        </authorList>
    </citation>
    <scope>NUCLEOTIDE SEQUENCE [LARGE SCALE GENOMIC DNA]</scope>
    <source>
        <strain evidence="4 5">CBS 763.97</strain>
    </source>
</reference>
<sequence>MSFSQFHNPSTLAGDPWDSGLRDTDGSIMYETDWKVLRDEIIRRNDAETLKQYIEKYPETGLEPEPVYYYPEVFFVATRHGCVDALRVLLAYYHANLDKAVPLEERDIVLLNIACRYAQLETVHFLLDSQPPLGNIRDKSSEGETALLSAAKSFTWLDKVTSDQIEEHLARSEQLMYMLLDRDASVHDVTIARNEYNTSLPPQPRNTVLSLAISRASYKLVKRLIEQGANVHTKQEHADARFGFETDLRDVTALHYGSIYWNIEGVRALLDHPGNAKIADIVSVRDSFGMLPLHWAAIGDDTREQERYFREDEILPRYIDILKILLTANPSTINMQDNEGSTALHYVVINYVDTNRKGLKDIIQFLCENGADASISNYEGQTALHLLALCSRDCDPIDTAVIDLLIAHGLDIHQTDKSGATALHAMSMCLRQIPILKYLLKLGADATIQDSEGNMPLHKLMTRPYLRTKNVTLAERIAALDKITVALQEAGKVNMMNQPNAAGQTPQQLRAKIVAMWQKAEEHRIERDTRGVQGYGH</sequence>
<protein>
    <submittedName>
        <fullName evidence="4">Ankyrin repeat-containing domain protein</fullName>
    </submittedName>
</protein>
<keyword evidence="2 3" id="KW-0040">ANK repeat</keyword>
<gene>
    <name evidence="4" type="ORF">BDV27DRAFT_28037</name>
</gene>